<evidence type="ECO:0000256" key="5">
    <source>
        <dbReference type="ARBA" id="ARBA00022989"/>
    </source>
</evidence>
<organism evidence="9 10">
    <name type="scientific">Natribacillus halophilus</name>
    <dbReference type="NCBI Taxonomy" id="549003"/>
    <lineage>
        <taxon>Bacteria</taxon>
        <taxon>Bacillati</taxon>
        <taxon>Bacillota</taxon>
        <taxon>Bacilli</taxon>
        <taxon>Bacillales</taxon>
        <taxon>Bacillaceae</taxon>
        <taxon>Natribacillus</taxon>
    </lineage>
</organism>
<gene>
    <name evidence="9" type="ORF">SAMN04488123_11236</name>
</gene>
<feature type="transmembrane region" description="Helical" evidence="8">
    <location>
        <begin position="56"/>
        <end position="78"/>
    </location>
</feature>
<dbReference type="RefSeq" id="WP_090399158.1">
    <property type="nucleotide sequence ID" value="NZ_FNEN01000012.1"/>
</dbReference>
<dbReference type="OrthoDB" id="21828at2"/>
<dbReference type="InterPro" id="IPR037185">
    <property type="entry name" value="EmrE-like"/>
</dbReference>
<dbReference type="Pfam" id="PF00893">
    <property type="entry name" value="Multi_Drug_Res"/>
    <property type="match status" value="1"/>
</dbReference>
<dbReference type="GO" id="GO:0022857">
    <property type="term" value="F:transmembrane transporter activity"/>
    <property type="evidence" value="ECO:0007669"/>
    <property type="project" value="InterPro"/>
</dbReference>
<dbReference type="Gene3D" id="1.10.3730.20">
    <property type="match status" value="1"/>
</dbReference>
<protein>
    <submittedName>
        <fullName evidence="9">Paired small multidrug resistance pump</fullName>
    </submittedName>
</protein>
<evidence type="ECO:0000256" key="2">
    <source>
        <dbReference type="ARBA" id="ARBA00022448"/>
    </source>
</evidence>
<keyword evidence="5 8" id="KW-1133">Transmembrane helix</keyword>
<dbReference type="Proteomes" id="UP000198853">
    <property type="component" value="Unassembled WGS sequence"/>
</dbReference>
<dbReference type="SUPFAM" id="SSF103481">
    <property type="entry name" value="Multidrug resistance efflux transporter EmrE"/>
    <property type="match status" value="1"/>
</dbReference>
<evidence type="ECO:0000313" key="10">
    <source>
        <dbReference type="Proteomes" id="UP000198853"/>
    </source>
</evidence>
<feature type="transmembrane region" description="Helical" evidence="8">
    <location>
        <begin position="6"/>
        <end position="24"/>
    </location>
</feature>
<keyword evidence="3" id="KW-1003">Cell membrane</keyword>
<dbReference type="AlphaFoldDB" id="A0A1G8QH44"/>
<dbReference type="InterPro" id="IPR045324">
    <property type="entry name" value="Small_multidrug_res"/>
</dbReference>
<evidence type="ECO:0000256" key="6">
    <source>
        <dbReference type="ARBA" id="ARBA00023136"/>
    </source>
</evidence>
<dbReference type="EMBL" id="FNEN01000012">
    <property type="protein sequence ID" value="SDJ04057.1"/>
    <property type="molecule type" value="Genomic_DNA"/>
</dbReference>
<sequence>MSWLILIIAGLFEVVGVTGIQMITKGKKGSGFAVLGGGFIISFILLSMAMDVLPLGVAYAVWTGIGTVGSALVGMIFYNESTDRWRLLFIALVVVAVVGLRLVSG</sequence>
<evidence type="ECO:0000256" key="8">
    <source>
        <dbReference type="SAM" id="Phobius"/>
    </source>
</evidence>
<keyword evidence="4 7" id="KW-0812">Transmembrane</keyword>
<comment type="subcellular location">
    <subcellularLocation>
        <location evidence="1 7">Cell membrane</location>
        <topology evidence="1 7">Multi-pass membrane protein</topology>
    </subcellularLocation>
</comment>
<feature type="transmembrane region" description="Helical" evidence="8">
    <location>
        <begin position="85"/>
        <end position="103"/>
    </location>
</feature>
<dbReference type="InterPro" id="IPR000390">
    <property type="entry name" value="Small_drug/metabolite_transptr"/>
</dbReference>
<evidence type="ECO:0000313" key="9">
    <source>
        <dbReference type="EMBL" id="SDJ04057.1"/>
    </source>
</evidence>
<evidence type="ECO:0000256" key="4">
    <source>
        <dbReference type="ARBA" id="ARBA00022692"/>
    </source>
</evidence>
<name>A0A1G8QH44_9BACI</name>
<keyword evidence="2" id="KW-0813">Transport</keyword>
<reference evidence="9 10" key="1">
    <citation type="submission" date="2016-10" db="EMBL/GenBank/DDBJ databases">
        <authorList>
            <person name="de Groot N.N."/>
        </authorList>
    </citation>
    <scope>NUCLEOTIDE SEQUENCE [LARGE SCALE GENOMIC DNA]</scope>
    <source>
        <strain evidence="9 10">DSM 21771</strain>
    </source>
</reference>
<keyword evidence="6 8" id="KW-0472">Membrane</keyword>
<evidence type="ECO:0000256" key="7">
    <source>
        <dbReference type="RuleBase" id="RU003942"/>
    </source>
</evidence>
<accession>A0A1G8QH44</accession>
<dbReference type="FunFam" id="1.10.3730.20:FF:000001">
    <property type="entry name" value="Quaternary ammonium compound resistance transporter SugE"/>
    <property type="match status" value="1"/>
</dbReference>
<keyword evidence="10" id="KW-1185">Reference proteome</keyword>
<dbReference type="GO" id="GO:0005886">
    <property type="term" value="C:plasma membrane"/>
    <property type="evidence" value="ECO:0007669"/>
    <property type="project" value="UniProtKB-SubCell"/>
</dbReference>
<feature type="transmembrane region" description="Helical" evidence="8">
    <location>
        <begin position="31"/>
        <end position="50"/>
    </location>
</feature>
<comment type="similarity">
    <text evidence="7">Belongs to the drug/metabolite transporter (DMT) superfamily. Small multidrug resistance (SMR) (TC 2.A.7.1) family.</text>
</comment>
<evidence type="ECO:0000256" key="1">
    <source>
        <dbReference type="ARBA" id="ARBA00004651"/>
    </source>
</evidence>
<proteinExistence type="inferred from homology"/>
<dbReference type="PANTHER" id="PTHR30561:SF0">
    <property type="entry name" value="GUANIDINIUM EXPORTER"/>
    <property type="match status" value="1"/>
</dbReference>
<evidence type="ECO:0000256" key="3">
    <source>
        <dbReference type="ARBA" id="ARBA00022475"/>
    </source>
</evidence>
<dbReference type="PANTHER" id="PTHR30561">
    <property type="entry name" value="SMR FAMILY PROTON-DEPENDENT DRUG EFFLUX TRANSPORTER SUGE"/>
    <property type="match status" value="1"/>
</dbReference>